<evidence type="ECO:0000259" key="2">
    <source>
        <dbReference type="Pfam" id="PF01979"/>
    </source>
</evidence>
<dbReference type="InterPro" id="IPR051781">
    <property type="entry name" value="Metallo-dep_Hydrolase"/>
</dbReference>
<dbReference type="Gene3D" id="2.30.40.10">
    <property type="entry name" value="Urease, subunit C, domain 1"/>
    <property type="match status" value="1"/>
</dbReference>
<dbReference type="CDD" id="cd01299">
    <property type="entry name" value="Met_dep_hydrolase_A"/>
    <property type="match status" value="1"/>
</dbReference>
<dbReference type="GO" id="GO:0016810">
    <property type="term" value="F:hydrolase activity, acting on carbon-nitrogen (but not peptide) bonds"/>
    <property type="evidence" value="ECO:0007669"/>
    <property type="project" value="InterPro"/>
</dbReference>
<feature type="signal peptide" evidence="1">
    <location>
        <begin position="1"/>
        <end position="19"/>
    </location>
</feature>
<proteinExistence type="predicted"/>
<dbReference type="InterPro" id="IPR057744">
    <property type="entry name" value="OTAase-like"/>
</dbReference>
<dbReference type="PANTHER" id="PTHR43135:SF3">
    <property type="entry name" value="ALPHA-D-RIBOSE 1-METHYLPHOSPHONATE 5-TRIPHOSPHATE DIPHOSPHATASE"/>
    <property type="match status" value="1"/>
</dbReference>
<comment type="caution">
    <text evidence="3">The sequence shown here is derived from an EMBL/GenBank/DDBJ whole genome shotgun (WGS) entry which is preliminary data.</text>
</comment>
<organism evidence="3 4">
    <name type="scientific">Vibrio lentus</name>
    <dbReference type="NCBI Taxonomy" id="136468"/>
    <lineage>
        <taxon>Bacteria</taxon>
        <taxon>Pseudomonadati</taxon>
        <taxon>Pseudomonadota</taxon>
        <taxon>Gammaproteobacteria</taxon>
        <taxon>Vibrionales</taxon>
        <taxon>Vibrionaceae</taxon>
        <taxon>Vibrio</taxon>
    </lineage>
</organism>
<keyword evidence="1" id="KW-0732">Signal</keyword>
<evidence type="ECO:0000256" key="1">
    <source>
        <dbReference type="SAM" id="SignalP"/>
    </source>
</evidence>
<gene>
    <name evidence="3" type="ORF">BCT74_07590</name>
</gene>
<dbReference type="AlphaFoldDB" id="A0A2N7IE61"/>
<name>A0A2N7IE61_9VIBR</name>
<dbReference type="InterPro" id="IPR006680">
    <property type="entry name" value="Amidohydro-rel"/>
</dbReference>
<evidence type="ECO:0000313" key="4">
    <source>
        <dbReference type="Proteomes" id="UP000235746"/>
    </source>
</evidence>
<dbReference type="Gene3D" id="3.20.20.140">
    <property type="entry name" value="Metal-dependent hydrolases"/>
    <property type="match status" value="1"/>
</dbReference>
<evidence type="ECO:0000313" key="3">
    <source>
        <dbReference type="EMBL" id="PML55183.1"/>
    </source>
</evidence>
<dbReference type="SUPFAM" id="SSF51556">
    <property type="entry name" value="Metallo-dependent hydrolases"/>
    <property type="match status" value="1"/>
</dbReference>
<accession>A0A2N7IE61</accession>
<sequence>MKKLLACAILLAVQTPSFASDILIQDVDIFDGTSKQLQKNMDVIIEDNIIKQIGEDLAALPNMTIINGEGKTMTPGLIDNHWHSALGLPLGQLLRAPNQYVDAIAVDELGDMLLRGVTTIRDAAGNSAGLKMAIDNKFIPGPRIYPSQALIGQYSGHIDFRNPNFLPKEWGGPVDPIEQMGIGILANGTDEVLAAARNNLYQGATQIKMAVTGGVSSTTDPLYVNEYTLEEIEAAVKVASDYGTYVMVHAHSSEGIQRAIKAGVKTIEHAAMADEETFAMIANRGLYTSIQVLVFKQLLDTIDKSDPRYPKAKQGWDNLDNIFDHIKKYNVKTGWGTDLLEGLDNREQQLQDLALREKWFTPAEILIQATGTNSEILQLTGKRNPYGKVGVIEEGAMADVLLYSANPLDDINIVAQPKTYLSTIIKDGEIVKIEGEVVSYY</sequence>
<dbReference type="PANTHER" id="PTHR43135">
    <property type="entry name" value="ALPHA-D-RIBOSE 1-METHYLPHOSPHONATE 5-TRIPHOSPHATE DIPHOSPHATASE"/>
    <property type="match status" value="1"/>
</dbReference>
<dbReference type="Proteomes" id="UP000235746">
    <property type="component" value="Unassembled WGS sequence"/>
</dbReference>
<protein>
    <recommendedName>
        <fullName evidence="2">Amidohydrolase-related domain-containing protein</fullName>
    </recommendedName>
</protein>
<reference evidence="4" key="1">
    <citation type="submission" date="2016-07" db="EMBL/GenBank/DDBJ databases">
        <title>Nontailed viruses are major unrecognized killers of bacteria in the ocean.</title>
        <authorList>
            <person name="Kauffman K."/>
            <person name="Hussain F."/>
            <person name="Yang J."/>
            <person name="Arevalo P."/>
            <person name="Brown J."/>
            <person name="Cutler M."/>
            <person name="Kelly L."/>
            <person name="Polz M.F."/>
        </authorList>
    </citation>
    <scope>NUCLEOTIDE SEQUENCE [LARGE SCALE GENOMIC DNA]</scope>
    <source>
        <strain evidence="4">10N.261.51.B8</strain>
    </source>
</reference>
<dbReference type="SUPFAM" id="SSF51338">
    <property type="entry name" value="Composite domain of metallo-dependent hydrolases"/>
    <property type="match status" value="2"/>
</dbReference>
<dbReference type="Pfam" id="PF01979">
    <property type="entry name" value="Amidohydro_1"/>
    <property type="match status" value="1"/>
</dbReference>
<dbReference type="EMBL" id="MCYL01000024">
    <property type="protein sequence ID" value="PML55183.1"/>
    <property type="molecule type" value="Genomic_DNA"/>
</dbReference>
<feature type="chain" id="PRO_5014931503" description="Amidohydrolase-related domain-containing protein" evidence="1">
    <location>
        <begin position="20"/>
        <end position="441"/>
    </location>
</feature>
<dbReference type="InterPro" id="IPR032466">
    <property type="entry name" value="Metal_Hydrolase"/>
</dbReference>
<dbReference type="InterPro" id="IPR011059">
    <property type="entry name" value="Metal-dep_hydrolase_composite"/>
</dbReference>
<dbReference type="RefSeq" id="WP_102578717.1">
    <property type="nucleotide sequence ID" value="NZ_MCYL01000024.1"/>
</dbReference>
<feature type="domain" description="Amidohydrolase-related" evidence="2">
    <location>
        <begin position="72"/>
        <end position="429"/>
    </location>
</feature>